<dbReference type="InterPro" id="IPR005225">
    <property type="entry name" value="Small_GTP-bd"/>
</dbReference>
<dbReference type="GO" id="GO:0016020">
    <property type="term" value="C:membrane"/>
    <property type="evidence" value="ECO:0007669"/>
    <property type="project" value="InterPro"/>
</dbReference>
<proteinExistence type="predicted"/>
<dbReference type="PROSITE" id="PS51421">
    <property type="entry name" value="RAS"/>
    <property type="match status" value="1"/>
</dbReference>
<dbReference type="PROSITE" id="PS51419">
    <property type="entry name" value="RAB"/>
    <property type="match status" value="1"/>
</dbReference>
<dbReference type="CDD" id="cd00876">
    <property type="entry name" value="Ras"/>
    <property type="match status" value="1"/>
</dbReference>
<sequence length="205" mass="23091">MGERFRVVLIGGSGVGKSAISIMFLQGTFISEYDPTLEETYRKTITINGKCCLLDILDTAGQERYHTLESHYVRNGDGFIIVYSITSKATFSNVSKLYDLVLRVKDSDSFPTVIVGNKNDLEEERDVTIEEGTELSNELGCPFYETSAKENHNINESFTALVINLRKKLEQEVMLQNKSNKSMNKLLLSSHPNVNLETIIELKLN</sequence>
<dbReference type="AlphaFoldDB" id="A0AAV7Z661"/>
<keyword evidence="2" id="KW-0342">GTP-binding</keyword>
<dbReference type="PANTHER" id="PTHR24070">
    <property type="entry name" value="RAS, DI-RAS, AND RHEB FAMILY MEMBERS OF SMALL GTPASE SUPERFAMILY"/>
    <property type="match status" value="1"/>
</dbReference>
<dbReference type="SMART" id="SM00176">
    <property type="entry name" value="RAN"/>
    <property type="match status" value="1"/>
</dbReference>
<evidence type="ECO:0000256" key="2">
    <source>
        <dbReference type="ARBA" id="ARBA00023134"/>
    </source>
</evidence>
<dbReference type="Pfam" id="PF00071">
    <property type="entry name" value="Ras"/>
    <property type="match status" value="1"/>
</dbReference>
<dbReference type="GO" id="GO:0005525">
    <property type="term" value="F:GTP binding"/>
    <property type="evidence" value="ECO:0007669"/>
    <property type="project" value="UniProtKB-KW"/>
</dbReference>
<dbReference type="GO" id="GO:0003924">
    <property type="term" value="F:GTPase activity"/>
    <property type="evidence" value="ECO:0007669"/>
    <property type="project" value="InterPro"/>
</dbReference>
<dbReference type="SMART" id="SM00174">
    <property type="entry name" value="RHO"/>
    <property type="match status" value="1"/>
</dbReference>
<comment type="caution">
    <text evidence="3">The sequence shown here is derived from an EMBL/GenBank/DDBJ whole genome shotgun (WGS) entry which is preliminary data.</text>
</comment>
<dbReference type="InterPro" id="IPR027417">
    <property type="entry name" value="P-loop_NTPase"/>
</dbReference>
<evidence type="ECO:0000313" key="3">
    <source>
        <dbReference type="EMBL" id="KAJ3435565.1"/>
    </source>
</evidence>
<dbReference type="NCBIfam" id="TIGR00231">
    <property type="entry name" value="small_GTP"/>
    <property type="match status" value="1"/>
</dbReference>
<keyword evidence="1" id="KW-0547">Nucleotide-binding</keyword>
<dbReference type="SMART" id="SM00173">
    <property type="entry name" value="RAS"/>
    <property type="match status" value="1"/>
</dbReference>
<dbReference type="GO" id="GO:0007165">
    <property type="term" value="P:signal transduction"/>
    <property type="evidence" value="ECO:0007669"/>
    <property type="project" value="InterPro"/>
</dbReference>
<dbReference type="PROSITE" id="PS51420">
    <property type="entry name" value="RHO"/>
    <property type="match status" value="1"/>
</dbReference>
<evidence type="ECO:0000313" key="4">
    <source>
        <dbReference type="Proteomes" id="UP001146793"/>
    </source>
</evidence>
<dbReference type="SMART" id="SM00175">
    <property type="entry name" value="RAB"/>
    <property type="match status" value="1"/>
</dbReference>
<accession>A0AAV7Z661</accession>
<protein>
    <submittedName>
        <fullName evidence="3">Ras-like protein</fullName>
    </submittedName>
</protein>
<organism evidence="3 4">
    <name type="scientific">Anaeramoeba flamelloides</name>
    <dbReference type="NCBI Taxonomy" id="1746091"/>
    <lineage>
        <taxon>Eukaryota</taxon>
        <taxon>Metamonada</taxon>
        <taxon>Anaeramoebidae</taxon>
        <taxon>Anaeramoeba</taxon>
    </lineage>
</organism>
<dbReference type="SUPFAM" id="SSF52540">
    <property type="entry name" value="P-loop containing nucleoside triphosphate hydrolases"/>
    <property type="match status" value="1"/>
</dbReference>
<dbReference type="Gene3D" id="3.40.50.300">
    <property type="entry name" value="P-loop containing nucleotide triphosphate hydrolases"/>
    <property type="match status" value="1"/>
</dbReference>
<dbReference type="PRINTS" id="PR00449">
    <property type="entry name" value="RASTRNSFRMNG"/>
</dbReference>
<dbReference type="FunFam" id="3.40.50.300:FF:001423">
    <property type="entry name" value="Ras family GTPase"/>
    <property type="match status" value="1"/>
</dbReference>
<dbReference type="Proteomes" id="UP001146793">
    <property type="component" value="Unassembled WGS sequence"/>
</dbReference>
<dbReference type="EMBL" id="JANTQA010000040">
    <property type="protein sequence ID" value="KAJ3435565.1"/>
    <property type="molecule type" value="Genomic_DNA"/>
</dbReference>
<dbReference type="InterPro" id="IPR001806">
    <property type="entry name" value="Small_GTPase"/>
</dbReference>
<name>A0AAV7Z661_9EUKA</name>
<reference evidence="3" key="1">
    <citation type="submission" date="2022-08" db="EMBL/GenBank/DDBJ databases">
        <title>Novel sulphate-reducing endosymbionts in the free-living metamonad Anaeramoeba.</title>
        <authorList>
            <person name="Jerlstrom-Hultqvist J."/>
            <person name="Cepicka I."/>
            <person name="Gallot-Lavallee L."/>
            <person name="Salas-Leiva D."/>
            <person name="Curtis B.A."/>
            <person name="Zahonova K."/>
            <person name="Pipaliya S."/>
            <person name="Dacks J."/>
            <person name="Roger A.J."/>
        </authorList>
    </citation>
    <scope>NUCLEOTIDE SEQUENCE</scope>
    <source>
        <strain evidence="3">Busselton2</strain>
    </source>
</reference>
<evidence type="ECO:0000256" key="1">
    <source>
        <dbReference type="ARBA" id="ARBA00022741"/>
    </source>
</evidence>
<dbReference type="InterPro" id="IPR020849">
    <property type="entry name" value="Small_GTPase_Ras-type"/>
</dbReference>
<gene>
    <name evidence="3" type="ORF">M0812_19754</name>
</gene>